<dbReference type="Gene3D" id="3.60.60.10">
    <property type="entry name" value="Penicillin V Acylase, Chain A"/>
    <property type="match status" value="1"/>
</dbReference>
<dbReference type="Proteomes" id="UP000810252">
    <property type="component" value="Unassembled WGS sequence"/>
</dbReference>
<evidence type="ECO:0000313" key="3">
    <source>
        <dbReference type="Proteomes" id="UP000810252"/>
    </source>
</evidence>
<reference evidence="2" key="1">
    <citation type="submission" date="2020-10" db="EMBL/GenBank/DDBJ databases">
        <authorList>
            <person name="Gilroy R."/>
        </authorList>
    </citation>
    <scope>NUCLEOTIDE SEQUENCE</scope>
    <source>
        <strain evidence="2">20514</strain>
    </source>
</reference>
<comment type="caution">
    <text evidence="2">The sequence shown here is derived from an EMBL/GenBank/DDBJ whole genome shotgun (WGS) entry which is preliminary data.</text>
</comment>
<evidence type="ECO:0000256" key="1">
    <source>
        <dbReference type="SAM" id="SignalP"/>
    </source>
</evidence>
<sequence>MKHIFTIFVLAALVSLAAPSSAGCTSAIITRTADGRPLIWKHRDTGNLDNSIRHFKGERYSFVGLVNSSSPGGEVWAGVNTAGFAVINTASYCLKDDDVPSSMMDREGILMYRALEICATVEDFRHFLDTLARPAGVEANFGCIDACGGAAWFETGNYTYVMRDLAFSGRGFDVVTNFSWSGDRKRWRGVERWNTAQWIFNGMARRGSLGGLHPLDIVDSLSRSYRQSVAGVDLVRDSSAFLAGTTGIVPDLDFIPRRSTSASVVIQGVAAGEDPSGAVLWAALGYPAVSVAVPVPVSLEDHVPEALSGFPVSGPETFCGLSTRLKDTYVFPSGGVSNASMYVDLRYVLGGMPGTASTLSCCRRAEREIRAEFEKGYSRFAAGIITESEYLSLYDRISEKFFGMYSAAFSDYVSGTAPVSTM</sequence>
<feature type="signal peptide" evidence="1">
    <location>
        <begin position="1"/>
        <end position="22"/>
    </location>
</feature>
<keyword evidence="1" id="KW-0732">Signal</keyword>
<evidence type="ECO:0000313" key="2">
    <source>
        <dbReference type="EMBL" id="MBO8449067.1"/>
    </source>
</evidence>
<organism evidence="2 3">
    <name type="scientific">Candidatus Cryptobacteroides merdigallinarum</name>
    <dbReference type="NCBI Taxonomy" id="2840770"/>
    <lineage>
        <taxon>Bacteria</taxon>
        <taxon>Pseudomonadati</taxon>
        <taxon>Bacteroidota</taxon>
        <taxon>Bacteroidia</taxon>
        <taxon>Bacteroidales</taxon>
        <taxon>Candidatus Cryptobacteroides</taxon>
    </lineage>
</organism>
<dbReference type="EMBL" id="JADIMQ010000104">
    <property type="protein sequence ID" value="MBO8449067.1"/>
    <property type="molecule type" value="Genomic_DNA"/>
</dbReference>
<gene>
    <name evidence="2" type="ORF">IAC29_07350</name>
</gene>
<accession>A0A9D9EJM9</accession>
<dbReference type="AlphaFoldDB" id="A0A9D9EJM9"/>
<proteinExistence type="predicted"/>
<dbReference type="PROSITE" id="PS51257">
    <property type="entry name" value="PROKAR_LIPOPROTEIN"/>
    <property type="match status" value="1"/>
</dbReference>
<protein>
    <submittedName>
        <fullName evidence="2">Uncharacterized protein</fullName>
    </submittedName>
</protein>
<name>A0A9D9EJM9_9BACT</name>
<reference evidence="2" key="2">
    <citation type="journal article" date="2021" name="PeerJ">
        <title>Extensive microbial diversity within the chicken gut microbiome revealed by metagenomics and culture.</title>
        <authorList>
            <person name="Gilroy R."/>
            <person name="Ravi A."/>
            <person name="Getino M."/>
            <person name="Pursley I."/>
            <person name="Horton D.L."/>
            <person name="Alikhan N.F."/>
            <person name="Baker D."/>
            <person name="Gharbi K."/>
            <person name="Hall N."/>
            <person name="Watson M."/>
            <person name="Adriaenssens E.M."/>
            <person name="Foster-Nyarko E."/>
            <person name="Jarju S."/>
            <person name="Secka A."/>
            <person name="Antonio M."/>
            <person name="Oren A."/>
            <person name="Chaudhuri R.R."/>
            <person name="La Ragione R."/>
            <person name="Hildebrand F."/>
            <person name="Pallen M.J."/>
        </authorList>
    </citation>
    <scope>NUCLEOTIDE SEQUENCE</scope>
    <source>
        <strain evidence="2">20514</strain>
    </source>
</reference>
<feature type="chain" id="PRO_5039108410" evidence="1">
    <location>
        <begin position="23"/>
        <end position="422"/>
    </location>
</feature>